<evidence type="ECO:0000256" key="1">
    <source>
        <dbReference type="SAM" id="MobiDB-lite"/>
    </source>
</evidence>
<reference evidence="3" key="1">
    <citation type="submission" date="2016-06" db="EMBL/GenBank/DDBJ databases">
        <title>Parallel loss of symbiosis genes in relatives of nitrogen-fixing non-legume Parasponia.</title>
        <authorList>
            <person name="Van Velzen R."/>
            <person name="Holmer R."/>
            <person name="Bu F."/>
            <person name="Rutten L."/>
            <person name="Van Zeijl A."/>
            <person name="Liu W."/>
            <person name="Santuari L."/>
            <person name="Cao Q."/>
            <person name="Sharma T."/>
            <person name="Shen D."/>
            <person name="Roswanjaya Y."/>
            <person name="Wardhani T."/>
            <person name="Kalhor M.S."/>
            <person name="Jansen J."/>
            <person name="Van den Hoogen J."/>
            <person name="Gungor B."/>
            <person name="Hartog M."/>
            <person name="Hontelez J."/>
            <person name="Verver J."/>
            <person name="Yang W.-C."/>
            <person name="Schijlen E."/>
            <person name="Repin R."/>
            <person name="Schilthuizen M."/>
            <person name="Schranz E."/>
            <person name="Heidstra R."/>
            <person name="Miyata K."/>
            <person name="Fedorova E."/>
            <person name="Kohlen W."/>
            <person name="Bisseling T."/>
            <person name="Smit S."/>
            <person name="Geurts R."/>
        </authorList>
    </citation>
    <scope>NUCLEOTIDE SEQUENCE [LARGE SCALE GENOMIC DNA]</scope>
    <source>
        <strain evidence="3">cv. WU1-14</strain>
    </source>
</reference>
<proteinExistence type="predicted"/>
<dbReference type="OrthoDB" id="10439350at2759"/>
<feature type="region of interest" description="Disordered" evidence="1">
    <location>
        <begin position="19"/>
        <end position="51"/>
    </location>
</feature>
<keyword evidence="3" id="KW-1185">Reference proteome</keyword>
<dbReference type="Proteomes" id="UP000237105">
    <property type="component" value="Unassembled WGS sequence"/>
</dbReference>
<accession>A0A2P5DR24</accession>
<name>A0A2P5DR24_PARAD</name>
<comment type="caution">
    <text evidence="2">The sequence shown here is derived from an EMBL/GenBank/DDBJ whole genome shotgun (WGS) entry which is preliminary data.</text>
</comment>
<sequence length="93" mass="10576">NCHRAHALVLNETNGTWTYKGPEKASDPSVPIETYDFGDNEEDDPSTARTIPPTFNFEETFQLMNARLDTLIMDFNIFKEDHGRKIQALQDSG</sequence>
<evidence type="ECO:0000313" key="2">
    <source>
        <dbReference type="EMBL" id="PON75731.1"/>
    </source>
</evidence>
<feature type="non-terminal residue" evidence="2">
    <location>
        <position position="1"/>
    </location>
</feature>
<feature type="compositionally biased region" description="Acidic residues" evidence="1">
    <location>
        <begin position="36"/>
        <end position="45"/>
    </location>
</feature>
<dbReference type="EMBL" id="JXTB01000022">
    <property type="protein sequence ID" value="PON75731.1"/>
    <property type="molecule type" value="Genomic_DNA"/>
</dbReference>
<organism evidence="2 3">
    <name type="scientific">Parasponia andersonii</name>
    <name type="common">Sponia andersonii</name>
    <dbReference type="NCBI Taxonomy" id="3476"/>
    <lineage>
        <taxon>Eukaryota</taxon>
        <taxon>Viridiplantae</taxon>
        <taxon>Streptophyta</taxon>
        <taxon>Embryophyta</taxon>
        <taxon>Tracheophyta</taxon>
        <taxon>Spermatophyta</taxon>
        <taxon>Magnoliopsida</taxon>
        <taxon>eudicotyledons</taxon>
        <taxon>Gunneridae</taxon>
        <taxon>Pentapetalae</taxon>
        <taxon>rosids</taxon>
        <taxon>fabids</taxon>
        <taxon>Rosales</taxon>
        <taxon>Cannabaceae</taxon>
        <taxon>Parasponia</taxon>
    </lineage>
</organism>
<evidence type="ECO:0000313" key="3">
    <source>
        <dbReference type="Proteomes" id="UP000237105"/>
    </source>
</evidence>
<dbReference type="AlphaFoldDB" id="A0A2P5DR24"/>
<protein>
    <submittedName>
        <fullName evidence="2">Uncharacterized protein</fullName>
    </submittedName>
</protein>
<gene>
    <name evidence="2" type="ORF">PanWU01x14_039910</name>
</gene>